<dbReference type="GO" id="GO:0007283">
    <property type="term" value="P:spermatogenesis"/>
    <property type="evidence" value="ECO:0007669"/>
    <property type="project" value="InterPro"/>
</dbReference>
<comment type="caution">
    <text evidence="6">The sequence shown here is derived from an EMBL/GenBank/DDBJ whole genome shotgun (WGS) entry which is preliminary data.</text>
</comment>
<dbReference type="InterPro" id="IPR042769">
    <property type="entry name" value="SPATA6_fam"/>
</dbReference>
<feature type="signal peptide" evidence="4">
    <location>
        <begin position="1"/>
        <end position="23"/>
    </location>
</feature>
<feature type="compositionally biased region" description="Polar residues" evidence="3">
    <location>
        <begin position="193"/>
        <end position="213"/>
    </location>
</feature>
<evidence type="ECO:0000313" key="7">
    <source>
        <dbReference type="Proteomes" id="UP000516988"/>
    </source>
</evidence>
<feature type="non-terminal residue" evidence="6">
    <location>
        <position position="1"/>
    </location>
</feature>
<dbReference type="Pfam" id="PF14909">
    <property type="entry name" value="SPATA6"/>
    <property type="match status" value="1"/>
</dbReference>
<protein>
    <submittedName>
        <fullName evidence="6">SPAT6 protein</fullName>
    </submittedName>
</protein>
<dbReference type="PANTHER" id="PTHR16435">
    <property type="entry name" value="SPERMATOGENESIS-ASSOCIATED PROTEIN 6 SPATA6"/>
    <property type="match status" value="1"/>
</dbReference>
<keyword evidence="2" id="KW-0597">Phosphoprotein</keyword>
<evidence type="ECO:0000313" key="6">
    <source>
        <dbReference type="EMBL" id="NWX48275.1"/>
    </source>
</evidence>
<proteinExistence type="inferred from homology"/>
<gene>
    <name evidence="6" type="primary">Spata6</name>
    <name evidence="6" type="ORF">STECAR_R12515</name>
</gene>
<evidence type="ECO:0000256" key="2">
    <source>
        <dbReference type="ARBA" id="ARBA00022553"/>
    </source>
</evidence>
<dbReference type="OrthoDB" id="5963614at2759"/>
<feature type="domain" description="Spermatogenesis-associated protein 6 N-terminal" evidence="5">
    <location>
        <begin position="13"/>
        <end position="147"/>
    </location>
</feature>
<feature type="region of interest" description="Disordered" evidence="3">
    <location>
        <begin position="162"/>
        <end position="218"/>
    </location>
</feature>
<feature type="chain" id="PRO_5029839563" evidence="4">
    <location>
        <begin position="24"/>
        <end position="477"/>
    </location>
</feature>
<dbReference type="PANTHER" id="PTHR16435:SF3">
    <property type="entry name" value="SPERMATOGENESIS-ASSOCIATED PROTEIN 6"/>
    <property type="match status" value="1"/>
</dbReference>
<name>A0A7K6WPX4_STECA</name>
<dbReference type="InterPro" id="IPR032732">
    <property type="entry name" value="SPATA6_N"/>
</dbReference>
<dbReference type="GO" id="GO:0120212">
    <property type="term" value="C:sperm head-tail coupling apparatus"/>
    <property type="evidence" value="ECO:0007669"/>
    <property type="project" value="InterPro"/>
</dbReference>
<dbReference type="Proteomes" id="UP000516988">
    <property type="component" value="Unassembled WGS sequence"/>
</dbReference>
<feature type="non-terminal residue" evidence="6">
    <location>
        <position position="477"/>
    </location>
</feature>
<dbReference type="GO" id="GO:0032027">
    <property type="term" value="F:myosin light chain binding"/>
    <property type="evidence" value="ECO:0007669"/>
    <property type="project" value="InterPro"/>
</dbReference>
<evidence type="ECO:0000256" key="4">
    <source>
        <dbReference type="SAM" id="SignalP"/>
    </source>
</evidence>
<keyword evidence="4" id="KW-0732">Signal</keyword>
<accession>A0A7K6WPX4</accession>
<reference evidence="6 7" key="1">
    <citation type="submission" date="2019-09" db="EMBL/GenBank/DDBJ databases">
        <title>Bird 10,000 Genomes (B10K) Project - Family phase.</title>
        <authorList>
            <person name="Zhang G."/>
        </authorList>
    </citation>
    <scope>NUCLEOTIDE SEQUENCE [LARGE SCALE GENOMIC DNA]</scope>
    <source>
        <strain evidence="6">OUT-0004</strain>
    </source>
</reference>
<dbReference type="GO" id="GO:0044458">
    <property type="term" value="P:motile cilium assembly"/>
    <property type="evidence" value="ECO:0007669"/>
    <property type="project" value="TreeGrafter"/>
</dbReference>
<feature type="region of interest" description="Disordered" evidence="3">
    <location>
        <begin position="291"/>
        <end position="328"/>
    </location>
</feature>
<evidence type="ECO:0000256" key="1">
    <source>
        <dbReference type="ARBA" id="ARBA00006215"/>
    </source>
</evidence>
<dbReference type="AlphaFoldDB" id="A0A7K6WPX4"/>
<sequence>VPYRTVCLMNVLLLQITCPGVLLKDKEELYLSVSVLGQYKKTRCVPAAFPLFFQEKLVFEKVFADIVDPGDLVELLEFDTAVLELIQLVPPVGKILATYEENTRDFLFPDPKLTRGHHGLDREILMKRSSSFTGIAPKLRFSTSSLITESLLSSGRSHIQGDLNWGHHSTPNGKLQTKLPKKSALSPEKSRHSSATKNYEQPTIASKSRSPSPYTKRRMCELSEEARQRLAHLNLGPYEFRRETDKPPFVVKRVEQPSPGIKLQTWCPMRESTAEASTKVDHDASLLGSYRPKKAKTKSTHGKDFDGSDVCNEDGISDPPNKQSHSAGLLERSAPPAFQKHSPSSVLNRSSLRERFSSVWPSSANGDEIHKRVKNILRTHSARQRLIFDESNASKGDLTKTRESLHKVPLPVSDLQSSSPVQQNITVHSDNGEYRSSHAAVYKGKPHRAIFEESLEKIYRNMYRKASGTVSDKKMHS</sequence>
<comment type="similarity">
    <text evidence="1">Belongs to the SPATA6 family.</text>
</comment>
<feature type="compositionally biased region" description="Basic residues" evidence="3">
    <location>
        <begin position="291"/>
        <end position="300"/>
    </location>
</feature>
<keyword evidence="7" id="KW-1185">Reference proteome</keyword>
<evidence type="ECO:0000256" key="3">
    <source>
        <dbReference type="SAM" id="MobiDB-lite"/>
    </source>
</evidence>
<evidence type="ECO:0000259" key="5">
    <source>
        <dbReference type="Pfam" id="PF14909"/>
    </source>
</evidence>
<organism evidence="6 7">
    <name type="scientific">Steatornis caripensis</name>
    <name type="common">Oilbird</name>
    <dbReference type="NCBI Taxonomy" id="48435"/>
    <lineage>
        <taxon>Eukaryota</taxon>
        <taxon>Metazoa</taxon>
        <taxon>Chordata</taxon>
        <taxon>Craniata</taxon>
        <taxon>Vertebrata</taxon>
        <taxon>Euteleostomi</taxon>
        <taxon>Archelosauria</taxon>
        <taxon>Archosauria</taxon>
        <taxon>Dinosauria</taxon>
        <taxon>Saurischia</taxon>
        <taxon>Theropoda</taxon>
        <taxon>Coelurosauria</taxon>
        <taxon>Aves</taxon>
        <taxon>Neognathae</taxon>
        <taxon>Neoaves</taxon>
        <taxon>Strisores</taxon>
        <taxon>Caprimulgiformes</taxon>
        <taxon>Steatornithidae</taxon>
        <taxon>Steatornis</taxon>
    </lineage>
</organism>
<dbReference type="EMBL" id="VZSC01013301">
    <property type="protein sequence ID" value="NWX48275.1"/>
    <property type="molecule type" value="Genomic_DNA"/>
</dbReference>